<keyword evidence="2" id="KW-0808">Transferase</keyword>
<evidence type="ECO:0000313" key="3">
    <source>
        <dbReference type="Proteomes" id="UP000183642"/>
    </source>
</evidence>
<dbReference type="Gene3D" id="1.10.10.10">
    <property type="entry name" value="Winged helix-like DNA-binding domain superfamily/Winged helix DNA-binding domain"/>
    <property type="match status" value="1"/>
</dbReference>
<dbReference type="InterPro" id="IPR049874">
    <property type="entry name" value="ROK_cs"/>
</dbReference>
<dbReference type="GO" id="GO:0016301">
    <property type="term" value="F:kinase activity"/>
    <property type="evidence" value="ECO:0007669"/>
    <property type="project" value="UniProtKB-KW"/>
</dbReference>
<accession>A0A1I5H5U4</accession>
<dbReference type="InterPro" id="IPR036388">
    <property type="entry name" value="WH-like_DNA-bd_sf"/>
</dbReference>
<dbReference type="Pfam" id="PF00480">
    <property type="entry name" value="ROK"/>
    <property type="match status" value="1"/>
</dbReference>
<dbReference type="EMBL" id="FOWE01000008">
    <property type="protein sequence ID" value="SFO43396.1"/>
    <property type="molecule type" value="Genomic_DNA"/>
</dbReference>
<dbReference type="AlphaFoldDB" id="A0A1I5H5U4"/>
<dbReference type="SUPFAM" id="SSF53067">
    <property type="entry name" value="Actin-like ATPase domain"/>
    <property type="match status" value="1"/>
</dbReference>
<dbReference type="InterPro" id="IPR043129">
    <property type="entry name" value="ATPase_NBD"/>
</dbReference>
<reference evidence="3" key="1">
    <citation type="submission" date="2016-10" db="EMBL/GenBank/DDBJ databases">
        <authorList>
            <person name="Varghese N."/>
            <person name="Submissions S."/>
        </authorList>
    </citation>
    <scope>NUCLEOTIDE SEQUENCE [LARGE SCALE GENOMIC DNA]</scope>
    <source>
        <strain evidence="3">DSM 43161</strain>
    </source>
</reference>
<protein>
    <submittedName>
        <fullName evidence="2">Sugar kinase of the NBD/HSP70 family, may contain an N-terminal HTH domain</fullName>
    </submittedName>
</protein>
<evidence type="ECO:0000256" key="1">
    <source>
        <dbReference type="ARBA" id="ARBA00006479"/>
    </source>
</evidence>
<dbReference type="PROSITE" id="PS01125">
    <property type="entry name" value="ROK"/>
    <property type="match status" value="1"/>
</dbReference>
<comment type="similarity">
    <text evidence="1">Belongs to the ROK (NagC/XylR) family.</text>
</comment>
<dbReference type="InterPro" id="IPR036390">
    <property type="entry name" value="WH_DNA-bd_sf"/>
</dbReference>
<dbReference type="InterPro" id="IPR000600">
    <property type="entry name" value="ROK"/>
</dbReference>
<keyword evidence="2" id="KW-0418">Kinase</keyword>
<gene>
    <name evidence="2" type="ORF">SAMN05660359_03448</name>
</gene>
<dbReference type="Proteomes" id="UP000183642">
    <property type="component" value="Unassembled WGS sequence"/>
</dbReference>
<sequence length="400" mass="40804">MACHHDRVAHSSASAGALLHHVRTGRARSRAELVALTGAARNTVSARVDQLIAAGLLEEGGRGWSTGGRPPTLLRFNSAAGCVLAVDLGVTSVDVAVTDLSAQVLATIGHPIDIADGPGPVLAEVDRLAQEVLAEAGLTPADVCAVGVGVPGPVEFSTGRPSHPPIMPGWHDFPIPSAFGRYDGPVFVDNDVNVMALGEMGVAGSVQDVLVVKVGTGIGCGIIVDGDVYRGAQGSAGDIGHIHVPCADGREVVCRCGQVNCLEAIAGGGALLRDARAAGLPVATTREVVERAAQGDGVALELVRHAGRTIGTVLAALVNFFNPHRIVMTGGVARAGVPLLAGIRESVYARSMPLAARALEITVSDAPDLSGRVGAALMAIEGYLDDDSVSEALTRATLAR</sequence>
<name>A0A1I5H5U4_9ACTN</name>
<dbReference type="SUPFAM" id="SSF46785">
    <property type="entry name" value="Winged helix' DNA-binding domain"/>
    <property type="match status" value="1"/>
</dbReference>
<dbReference type="Gene3D" id="3.30.420.40">
    <property type="match status" value="2"/>
</dbReference>
<keyword evidence="3" id="KW-1185">Reference proteome</keyword>
<organism evidence="2 3">
    <name type="scientific">Geodermatophilus obscurus</name>
    <dbReference type="NCBI Taxonomy" id="1861"/>
    <lineage>
        <taxon>Bacteria</taxon>
        <taxon>Bacillati</taxon>
        <taxon>Actinomycetota</taxon>
        <taxon>Actinomycetes</taxon>
        <taxon>Geodermatophilales</taxon>
        <taxon>Geodermatophilaceae</taxon>
        <taxon>Geodermatophilus</taxon>
    </lineage>
</organism>
<dbReference type="PANTHER" id="PTHR18964:SF173">
    <property type="entry name" value="GLUCOKINASE"/>
    <property type="match status" value="1"/>
</dbReference>
<evidence type="ECO:0000313" key="2">
    <source>
        <dbReference type="EMBL" id="SFO43396.1"/>
    </source>
</evidence>
<proteinExistence type="inferred from homology"/>
<dbReference type="PANTHER" id="PTHR18964">
    <property type="entry name" value="ROK (REPRESSOR, ORF, KINASE) FAMILY"/>
    <property type="match status" value="1"/>
</dbReference>